<name>A0A916VYX1_9BACT</name>
<proteinExistence type="predicted"/>
<sequence length="59" mass="6684">MGESDDLSELCLEVRVLTVTIHQCEQTGWLLAAFDLKYLRPVCRQKLFMRLNAADPSGT</sequence>
<dbReference type="Proteomes" id="UP000648801">
    <property type="component" value="Unassembled WGS sequence"/>
</dbReference>
<evidence type="ECO:0000313" key="1">
    <source>
        <dbReference type="EMBL" id="GGA53871.1"/>
    </source>
</evidence>
<comment type="caution">
    <text evidence="1">The sequence shown here is derived from an EMBL/GenBank/DDBJ whole genome shotgun (WGS) entry which is preliminary data.</text>
</comment>
<keyword evidence="2" id="KW-1185">Reference proteome</keyword>
<dbReference type="AlphaFoldDB" id="A0A916VYX1"/>
<reference evidence="1" key="2">
    <citation type="submission" date="2020-09" db="EMBL/GenBank/DDBJ databases">
        <authorList>
            <person name="Sun Q."/>
            <person name="Zhou Y."/>
        </authorList>
    </citation>
    <scope>NUCLEOTIDE SEQUENCE</scope>
    <source>
        <strain evidence="1">CGMCC 1.15447</strain>
    </source>
</reference>
<dbReference type="EMBL" id="BMJB01000001">
    <property type="protein sequence ID" value="GGA53871.1"/>
    <property type="molecule type" value="Genomic_DNA"/>
</dbReference>
<organism evidence="1 2">
    <name type="scientific">Edaphobacter acidisoli</name>
    <dbReference type="NCBI Taxonomy" id="2040573"/>
    <lineage>
        <taxon>Bacteria</taxon>
        <taxon>Pseudomonadati</taxon>
        <taxon>Acidobacteriota</taxon>
        <taxon>Terriglobia</taxon>
        <taxon>Terriglobales</taxon>
        <taxon>Acidobacteriaceae</taxon>
        <taxon>Edaphobacter</taxon>
    </lineage>
</organism>
<protein>
    <submittedName>
        <fullName evidence="1">Uncharacterized protein</fullName>
    </submittedName>
</protein>
<evidence type="ECO:0000313" key="2">
    <source>
        <dbReference type="Proteomes" id="UP000648801"/>
    </source>
</evidence>
<gene>
    <name evidence="1" type="ORF">GCM10011507_01300</name>
</gene>
<accession>A0A916VYX1</accession>
<reference evidence="1" key="1">
    <citation type="journal article" date="2014" name="Int. J. Syst. Evol. Microbiol.">
        <title>Complete genome sequence of Corynebacterium casei LMG S-19264T (=DSM 44701T), isolated from a smear-ripened cheese.</title>
        <authorList>
            <consortium name="US DOE Joint Genome Institute (JGI-PGF)"/>
            <person name="Walter F."/>
            <person name="Albersmeier A."/>
            <person name="Kalinowski J."/>
            <person name="Ruckert C."/>
        </authorList>
    </citation>
    <scope>NUCLEOTIDE SEQUENCE</scope>
    <source>
        <strain evidence="1">CGMCC 1.15447</strain>
    </source>
</reference>